<dbReference type="InterPro" id="IPR011990">
    <property type="entry name" value="TPR-like_helical_dom_sf"/>
</dbReference>
<dbReference type="OrthoDB" id="251560at2"/>
<protein>
    <recommendedName>
        <fullName evidence="3">Tetratricopeptide repeat protein</fullName>
    </recommendedName>
</protein>
<dbReference type="EMBL" id="CP036526">
    <property type="protein sequence ID" value="QDT12970.1"/>
    <property type="molecule type" value="Genomic_DNA"/>
</dbReference>
<evidence type="ECO:0000313" key="1">
    <source>
        <dbReference type="EMBL" id="QDT12970.1"/>
    </source>
</evidence>
<dbReference type="SUPFAM" id="SSF48452">
    <property type="entry name" value="TPR-like"/>
    <property type="match status" value="2"/>
</dbReference>
<dbReference type="Gene3D" id="1.25.40.10">
    <property type="entry name" value="Tetratricopeptide repeat domain"/>
    <property type="match status" value="1"/>
</dbReference>
<accession>A0A517P0R9</accession>
<dbReference type="RefSeq" id="WP_145420781.1">
    <property type="nucleotide sequence ID" value="NZ_CP036526.1"/>
</dbReference>
<dbReference type="Proteomes" id="UP000319817">
    <property type="component" value="Chromosome"/>
</dbReference>
<sequence length="359" mass="38798">MNDLRLTDSGPTDRLFCIQRIATITLAVACCFVSARQAHAQNDQVYVQSSTKSQRGQIETVTKNGIELKMGGNVKKFPAGDIAKILLQGDPSGLTKGREFALDGQYDQALEELEKIDISKIKRDLGKTDAVFYMTLCKAKMALAGRGDKGEAVKMAMSFVQQNGDSWHFYDVAKLLGDLALAMNNPQQAARFYGSLRNAPTTEMKIDSVYLVGLTMLAQGQNSEALAEFDKIIGIKAATPGAVRLQTLSKAGKAVALAKSGQGAEGLSLVSSLIETLNPTDVEMAARIYNAQGDCYVASGDKEGAIMAYLHTHLMFSTEPGAHAEALSHLVELWPTVGKPERAAEARQELQNRYPGYGK</sequence>
<proteinExistence type="predicted"/>
<reference evidence="1 2" key="1">
    <citation type="submission" date="2019-02" db="EMBL/GenBank/DDBJ databases">
        <title>Deep-cultivation of Planctomycetes and their phenomic and genomic characterization uncovers novel biology.</title>
        <authorList>
            <person name="Wiegand S."/>
            <person name="Jogler M."/>
            <person name="Boedeker C."/>
            <person name="Pinto D."/>
            <person name="Vollmers J."/>
            <person name="Rivas-Marin E."/>
            <person name="Kohn T."/>
            <person name="Peeters S.H."/>
            <person name="Heuer A."/>
            <person name="Rast P."/>
            <person name="Oberbeckmann S."/>
            <person name="Bunk B."/>
            <person name="Jeske O."/>
            <person name="Meyerdierks A."/>
            <person name="Storesund J.E."/>
            <person name="Kallscheuer N."/>
            <person name="Luecker S."/>
            <person name="Lage O.M."/>
            <person name="Pohl T."/>
            <person name="Merkel B.J."/>
            <person name="Hornburger P."/>
            <person name="Mueller R.-W."/>
            <person name="Bruemmer F."/>
            <person name="Labrenz M."/>
            <person name="Spormann A.M."/>
            <person name="Op den Camp H."/>
            <person name="Overmann J."/>
            <person name="Amann R."/>
            <person name="Jetten M.S.M."/>
            <person name="Mascher T."/>
            <person name="Medema M.H."/>
            <person name="Devos D.P."/>
            <person name="Kaster A.-K."/>
            <person name="Ovreas L."/>
            <person name="Rohde M."/>
            <person name="Galperin M.Y."/>
            <person name="Jogler C."/>
        </authorList>
    </citation>
    <scope>NUCLEOTIDE SEQUENCE [LARGE SCALE GENOMIC DNA]</scope>
    <source>
        <strain evidence="1 2">K23_9</strain>
    </source>
</reference>
<gene>
    <name evidence="1" type="ORF">K239x_49850</name>
</gene>
<name>A0A517P0R9_9BACT</name>
<dbReference type="AlphaFoldDB" id="A0A517P0R9"/>
<keyword evidence="2" id="KW-1185">Reference proteome</keyword>
<evidence type="ECO:0000313" key="2">
    <source>
        <dbReference type="Proteomes" id="UP000319817"/>
    </source>
</evidence>
<evidence type="ECO:0008006" key="3">
    <source>
        <dbReference type="Google" id="ProtNLM"/>
    </source>
</evidence>
<organism evidence="1 2">
    <name type="scientific">Stieleria marina</name>
    <dbReference type="NCBI Taxonomy" id="1930275"/>
    <lineage>
        <taxon>Bacteria</taxon>
        <taxon>Pseudomonadati</taxon>
        <taxon>Planctomycetota</taxon>
        <taxon>Planctomycetia</taxon>
        <taxon>Pirellulales</taxon>
        <taxon>Pirellulaceae</taxon>
        <taxon>Stieleria</taxon>
    </lineage>
</organism>